<gene>
    <name evidence="1" type="ORF">CR103_21560</name>
</gene>
<keyword evidence="2" id="KW-1185">Reference proteome</keyword>
<dbReference type="EMBL" id="PDOB01000075">
    <property type="protein sequence ID" value="PIL37805.1"/>
    <property type="molecule type" value="Genomic_DNA"/>
</dbReference>
<dbReference type="Proteomes" id="UP000228593">
    <property type="component" value="Unassembled WGS sequence"/>
</dbReference>
<accession>A0A2G8SVK1</accession>
<proteinExistence type="predicted"/>
<reference evidence="1 2" key="1">
    <citation type="submission" date="2017-10" db="EMBL/GenBank/DDBJ databases">
        <title>Massilia psychrophilum sp. nov., a novel purple-pigmented bacterium isolated from Tianshan glacier, Xinjiang Municipality, China.</title>
        <authorList>
            <person name="Wang H."/>
        </authorList>
    </citation>
    <scope>NUCLEOTIDE SEQUENCE [LARGE SCALE GENOMIC DNA]</scope>
    <source>
        <strain evidence="1 2">JCM 30813</strain>
    </source>
</reference>
<evidence type="ECO:0000313" key="2">
    <source>
        <dbReference type="Proteomes" id="UP000228593"/>
    </source>
</evidence>
<organism evidence="1 2">
    <name type="scientific">Massilia psychrophila</name>
    <dbReference type="NCBI Taxonomy" id="1603353"/>
    <lineage>
        <taxon>Bacteria</taxon>
        <taxon>Pseudomonadati</taxon>
        <taxon>Pseudomonadota</taxon>
        <taxon>Betaproteobacteria</taxon>
        <taxon>Burkholderiales</taxon>
        <taxon>Oxalobacteraceae</taxon>
        <taxon>Telluria group</taxon>
        <taxon>Massilia</taxon>
    </lineage>
</organism>
<dbReference type="AlphaFoldDB" id="A0A2G8SVK1"/>
<protein>
    <submittedName>
        <fullName evidence="1">Uncharacterized protein</fullName>
    </submittedName>
</protein>
<evidence type="ECO:0000313" key="1">
    <source>
        <dbReference type="EMBL" id="PIL37805.1"/>
    </source>
</evidence>
<name>A0A2G8SVK1_9BURK</name>
<comment type="caution">
    <text evidence="1">The sequence shown here is derived from an EMBL/GenBank/DDBJ whole genome shotgun (WGS) entry which is preliminary data.</text>
</comment>
<sequence>MPAGPQLDYAELMASVKQSNALIKSQAGMMRFLMPTFAGIQMQFPRGQAAAARITSGQGERTVSADANGLLHLPLDEALVRANAQVKLFWHICRLRALDREAGHAGTFA</sequence>